<reference evidence="2 3" key="1">
    <citation type="submission" date="2020-06" db="EMBL/GenBank/DDBJ databases">
        <title>WGS assembly of Ceratodon purpureus strain R40.</title>
        <authorList>
            <person name="Carey S.B."/>
            <person name="Jenkins J."/>
            <person name="Shu S."/>
            <person name="Lovell J.T."/>
            <person name="Sreedasyam A."/>
            <person name="Maumus F."/>
            <person name="Tiley G.P."/>
            <person name="Fernandez-Pozo N."/>
            <person name="Barry K."/>
            <person name="Chen C."/>
            <person name="Wang M."/>
            <person name="Lipzen A."/>
            <person name="Daum C."/>
            <person name="Saski C.A."/>
            <person name="Payton A.C."/>
            <person name="Mcbreen J.C."/>
            <person name="Conrad R.E."/>
            <person name="Kollar L.M."/>
            <person name="Olsson S."/>
            <person name="Huttunen S."/>
            <person name="Landis J.B."/>
            <person name="Wickett N.J."/>
            <person name="Johnson M.G."/>
            <person name="Rensing S.A."/>
            <person name="Grimwood J."/>
            <person name="Schmutz J."/>
            <person name="Mcdaniel S.F."/>
        </authorList>
    </citation>
    <scope>NUCLEOTIDE SEQUENCE [LARGE SCALE GENOMIC DNA]</scope>
    <source>
        <strain evidence="2 3">R40</strain>
    </source>
</reference>
<feature type="chain" id="PRO_5035903940" evidence="1">
    <location>
        <begin position="21"/>
        <end position="54"/>
    </location>
</feature>
<sequence length="54" mass="5992">MVAVSLHILPILFGAGLVKQLRNTVVLHGLRSYLVSYFGELFMDLRTRVGAFAT</sequence>
<accession>A0A8T0GGS9</accession>
<gene>
    <name evidence="2" type="ORF">KC19_11G049400</name>
</gene>
<evidence type="ECO:0000313" key="3">
    <source>
        <dbReference type="Proteomes" id="UP000822688"/>
    </source>
</evidence>
<organism evidence="2 3">
    <name type="scientific">Ceratodon purpureus</name>
    <name type="common">Fire moss</name>
    <name type="synonym">Dicranum purpureum</name>
    <dbReference type="NCBI Taxonomy" id="3225"/>
    <lineage>
        <taxon>Eukaryota</taxon>
        <taxon>Viridiplantae</taxon>
        <taxon>Streptophyta</taxon>
        <taxon>Embryophyta</taxon>
        <taxon>Bryophyta</taxon>
        <taxon>Bryophytina</taxon>
        <taxon>Bryopsida</taxon>
        <taxon>Dicranidae</taxon>
        <taxon>Pseudoditrichales</taxon>
        <taxon>Ditrichaceae</taxon>
        <taxon>Ceratodon</taxon>
    </lineage>
</organism>
<keyword evidence="3" id="KW-1185">Reference proteome</keyword>
<dbReference type="AlphaFoldDB" id="A0A8T0GGS9"/>
<evidence type="ECO:0000256" key="1">
    <source>
        <dbReference type="SAM" id="SignalP"/>
    </source>
</evidence>
<protein>
    <submittedName>
        <fullName evidence="2">Uncharacterized protein</fullName>
    </submittedName>
</protein>
<dbReference type="EMBL" id="CM026432">
    <property type="protein sequence ID" value="KAG0556382.1"/>
    <property type="molecule type" value="Genomic_DNA"/>
</dbReference>
<feature type="signal peptide" evidence="1">
    <location>
        <begin position="1"/>
        <end position="20"/>
    </location>
</feature>
<dbReference type="Proteomes" id="UP000822688">
    <property type="component" value="Chromosome 11"/>
</dbReference>
<keyword evidence="1" id="KW-0732">Signal</keyword>
<evidence type="ECO:0000313" key="2">
    <source>
        <dbReference type="EMBL" id="KAG0556382.1"/>
    </source>
</evidence>
<proteinExistence type="predicted"/>
<comment type="caution">
    <text evidence="2">The sequence shown here is derived from an EMBL/GenBank/DDBJ whole genome shotgun (WGS) entry which is preliminary data.</text>
</comment>
<name>A0A8T0GGS9_CERPU</name>